<sequence>MKFEITSQVLTDRLVLRPMEPGDAEALHAYQSLPEVARFQFWEPRSLEEIRSKLTKWADMKCLDGEGTLALAVEERKDGGVIGDVSLRVTNVEARQGTIGFTLNPQYQGRGFATEAGRALLRMGFEDLGLHRIFASCDARNNASWGVMERLGMRREAHFREHALFKGGWDEEFYYAILEDEWREQQENAGFSGVNPAGNGDRRG</sequence>
<protein>
    <submittedName>
        <fullName evidence="2">Putative ribosomal N-acetyltransferase YdaF</fullName>
        <ecNumber evidence="2">2.3.1.-</ecNumber>
    </submittedName>
</protein>
<gene>
    <name evidence="2" type="primary">ydaF_5</name>
    <name evidence="2" type="ORF">LAL4801_03861</name>
</gene>
<dbReference type="AlphaFoldDB" id="A0A0M6Y9D8"/>
<dbReference type="PROSITE" id="PS51186">
    <property type="entry name" value="GNAT"/>
    <property type="match status" value="1"/>
</dbReference>
<name>A0A0M6Y9D8_9HYPH</name>
<evidence type="ECO:0000313" key="2">
    <source>
        <dbReference type="EMBL" id="CTQ45410.1"/>
    </source>
</evidence>
<reference evidence="3" key="1">
    <citation type="submission" date="2015-07" db="EMBL/GenBank/DDBJ databases">
        <authorList>
            <person name="Rodrigo-Torres Lidia"/>
            <person name="Arahal R.David."/>
        </authorList>
    </citation>
    <scope>NUCLEOTIDE SEQUENCE [LARGE SCALE GENOMIC DNA]</scope>
    <source>
        <strain evidence="3">CECT 4801</strain>
    </source>
</reference>
<dbReference type="OrthoDB" id="6293260at2"/>
<feature type="domain" description="N-acetyltransferase" evidence="1">
    <location>
        <begin position="14"/>
        <end position="180"/>
    </location>
</feature>
<evidence type="ECO:0000259" key="1">
    <source>
        <dbReference type="PROSITE" id="PS51186"/>
    </source>
</evidence>
<dbReference type="RefSeq" id="WP_055658453.1">
    <property type="nucleotide sequence ID" value="NZ_CXST01000002.1"/>
</dbReference>
<organism evidence="2 3">
    <name type="scientific">Roseibium aggregatum</name>
    <dbReference type="NCBI Taxonomy" id="187304"/>
    <lineage>
        <taxon>Bacteria</taxon>
        <taxon>Pseudomonadati</taxon>
        <taxon>Pseudomonadota</taxon>
        <taxon>Alphaproteobacteria</taxon>
        <taxon>Hyphomicrobiales</taxon>
        <taxon>Stappiaceae</taxon>
        <taxon>Roseibium</taxon>
    </lineage>
</organism>
<dbReference type="EC" id="2.3.1.-" evidence="2"/>
<dbReference type="InterPro" id="IPR000182">
    <property type="entry name" value="GNAT_dom"/>
</dbReference>
<dbReference type="EMBL" id="CXST01000002">
    <property type="protein sequence ID" value="CTQ45410.1"/>
    <property type="molecule type" value="Genomic_DNA"/>
</dbReference>
<dbReference type="Gene3D" id="3.40.630.30">
    <property type="match status" value="1"/>
</dbReference>
<accession>A0A0M6Y9D8</accession>
<dbReference type="GO" id="GO:0016747">
    <property type="term" value="F:acyltransferase activity, transferring groups other than amino-acyl groups"/>
    <property type="evidence" value="ECO:0007669"/>
    <property type="project" value="InterPro"/>
</dbReference>
<dbReference type="InterPro" id="IPR051531">
    <property type="entry name" value="N-acetyltransferase"/>
</dbReference>
<dbReference type="Pfam" id="PF13302">
    <property type="entry name" value="Acetyltransf_3"/>
    <property type="match status" value="1"/>
</dbReference>
<proteinExistence type="predicted"/>
<dbReference type="Proteomes" id="UP000048926">
    <property type="component" value="Unassembled WGS sequence"/>
</dbReference>
<dbReference type="InterPro" id="IPR016181">
    <property type="entry name" value="Acyl_CoA_acyltransferase"/>
</dbReference>
<dbReference type="PANTHER" id="PTHR43792">
    <property type="entry name" value="GNAT FAMILY, PUTATIVE (AFU_ORTHOLOGUE AFUA_3G00765)-RELATED-RELATED"/>
    <property type="match status" value="1"/>
</dbReference>
<keyword evidence="3" id="KW-1185">Reference proteome</keyword>
<keyword evidence="2" id="KW-0808">Transferase</keyword>
<evidence type="ECO:0000313" key="3">
    <source>
        <dbReference type="Proteomes" id="UP000048926"/>
    </source>
</evidence>
<keyword evidence="2" id="KW-0012">Acyltransferase</keyword>
<dbReference type="SUPFAM" id="SSF55729">
    <property type="entry name" value="Acyl-CoA N-acyltransferases (Nat)"/>
    <property type="match status" value="1"/>
</dbReference>
<dbReference type="STRING" id="187304.B0E33_04045"/>